<evidence type="ECO:0000256" key="13">
    <source>
        <dbReference type="ARBA" id="ARBA00022801"/>
    </source>
</evidence>
<organism evidence="24 25">
    <name type="scientific">Pristionchus mayeri</name>
    <dbReference type="NCBI Taxonomy" id="1317129"/>
    <lineage>
        <taxon>Eukaryota</taxon>
        <taxon>Metazoa</taxon>
        <taxon>Ecdysozoa</taxon>
        <taxon>Nematoda</taxon>
        <taxon>Chromadorea</taxon>
        <taxon>Rhabditida</taxon>
        <taxon>Rhabditina</taxon>
        <taxon>Diplogasteromorpha</taxon>
        <taxon>Diplogasteroidea</taxon>
        <taxon>Neodiplogasteridae</taxon>
        <taxon>Pristionchus</taxon>
    </lineage>
</organism>
<feature type="binding site" evidence="21">
    <location>
        <position position="314"/>
    </location>
    <ligand>
        <name>Mg(2+)</name>
        <dbReference type="ChEBI" id="CHEBI:18420"/>
    </ligand>
</feature>
<feature type="active site" description="4-aspartylphosphate intermediate" evidence="19">
    <location>
        <position position="314"/>
    </location>
</feature>
<feature type="active site" description="Proton acceptor" evidence="19">
    <location>
        <position position="297"/>
    </location>
</feature>
<keyword evidence="10" id="KW-0479">Metal-binding</keyword>
<feature type="compositionally biased region" description="Basic and acidic residues" evidence="22">
    <location>
        <begin position="436"/>
        <end position="455"/>
    </location>
</feature>
<evidence type="ECO:0000256" key="22">
    <source>
        <dbReference type="SAM" id="MobiDB-lite"/>
    </source>
</evidence>
<feature type="region of interest" description="Disordered" evidence="22">
    <location>
        <begin position="436"/>
        <end position="527"/>
    </location>
</feature>
<dbReference type="GO" id="GO:0042254">
    <property type="term" value="P:ribosome biogenesis"/>
    <property type="evidence" value="ECO:0007669"/>
    <property type="project" value="UniProtKB-KW"/>
</dbReference>
<dbReference type="AlphaFoldDB" id="A0AAN5I8G3"/>
<evidence type="ECO:0000256" key="16">
    <source>
        <dbReference type="ARBA" id="ARBA00047899"/>
    </source>
</evidence>
<dbReference type="PIRSF" id="PIRSF038147">
    <property type="entry name" value="Ser/Thr_PK_RIO1"/>
    <property type="match status" value="1"/>
</dbReference>
<dbReference type="InterPro" id="IPR018935">
    <property type="entry name" value="RIO_kinase_CS"/>
</dbReference>
<protein>
    <recommendedName>
        <fullName evidence="5 18">Serine/threonine-protein kinase RIO1</fullName>
        <ecNumber evidence="4 18">2.7.11.1</ecNumber>
    </recommendedName>
</protein>
<evidence type="ECO:0000256" key="17">
    <source>
        <dbReference type="ARBA" id="ARBA00048679"/>
    </source>
</evidence>
<dbReference type="InterPro" id="IPR011009">
    <property type="entry name" value="Kinase-like_dom_sf"/>
</dbReference>
<evidence type="ECO:0000256" key="7">
    <source>
        <dbReference type="ARBA" id="ARBA00022517"/>
    </source>
</evidence>
<feature type="domain" description="RIO kinase" evidence="23">
    <location>
        <begin position="125"/>
        <end position="360"/>
    </location>
</feature>
<dbReference type="GO" id="GO:0005737">
    <property type="term" value="C:cytoplasm"/>
    <property type="evidence" value="ECO:0007669"/>
    <property type="project" value="UniProtKB-SubCell"/>
</dbReference>
<evidence type="ECO:0000313" key="24">
    <source>
        <dbReference type="EMBL" id="GMR54151.1"/>
    </source>
</evidence>
<keyword evidence="15" id="KW-0460">Magnesium</keyword>
<keyword evidence="25" id="KW-1185">Reference proteome</keyword>
<dbReference type="GO" id="GO:0005524">
    <property type="term" value="F:ATP binding"/>
    <property type="evidence" value="ECO:0007669"/>
    <property type="project" value="UniProtKB-KW"/>
</dbReference>
<sequence length="527" mass="60289">MNLAMESALAGSVGGGLASRLFTAESEEEEEKEVKEEEKKHVSFHESPELAHEDSEEEEFDEGMILEEFGDATGDFTKRLAAMRNGIGGGGGLGPNSQARHASQAKAALRTAEVDEQRKKKRVKDRADRATVEQVLDPRTRLVLFRLLQRGTLESINGCISTGKEANVYHARSGNTSIALKIYKTSILTFKDRERYVEGEYRYRNGYCKHNPRKMVAVWAEKEFRNLLRMHEVGLRVPRPIMLKGHVLLMEFVGKDGWPAPLLKNADINAEEAESGFLSVAWAMRRLYRECKLIHGDLSEYNMLWMDGEVYIIDVSQSVEHDHPHSLEFLRVDISNVIRFFRERGSPVIGMRSLFEFIVDPCIDEKKGEEILEKRSHDLFDDDALFSKVFIAHKLDHVLHFERDAELIQEGRETNNPYETILSKVEVVKGDEVFEDLKKEKGEESEGRSTRRDTESSSDGSSASDSDSENGEEKEVDPKLAMYTRKKNETVDERKERKKAVKEEKREGRQNKIPKHVKKRKAKMNKK</sequence>
<dbReference type="EC" id="2.7.11.1" evidence="4 18"/>
<evidence type="ECO:0000256" key="4">
    <source>
        <dbReference type="ARBA" id="ARBA00012513"/>
    </source>
</evidence>
<dbReference type="FunFam" id="3.30.200.20:FF:000148">
    <property type="entry name" value="Serine/threonine-protein kinase RIO1"/>
    <property type="match status" value="1"/>
</dbReference>
<dbReference type="InterPro" id="IPR018934">
    <property type="entry name" value="RIO_dom"/>
</dbReference>
<dbReference type="EMBL" id="BTRK01000005">
    <property type="protein sequence ID" value="GMR54151.1"/>
    <property type="molecule type" value="Genomic_DNA"/>
</dbReference>
<evidence type="ECO:0000256" key="18">
    <source>
        <dbReference type="PIRNR" id="PIRNR038147"/>
    </source>
</evidence>
<dbReference type="PROSITE" id="PS01245">
    <property type="entry name" value="RIO1"/>
    <property type="match status" value="1"/>
</dbReference>
<evidence type="ECO:0000256" key="6">
    <source>
        <dbReference type="ARBA" id="ARBA00022490"/>
    </source>
</evidence>
<evidence type="ECO:0000256" key="9">
    <source>
        <dbReference type="ARBA" id="ARBA00022679"/>
    </source>
</evidence>
<evidence type="ECO:0000256" key="19">
    <source>
        <dbReference type="PIRSR" id="PIRSR038147-1"/>
    </source>
</evidence>
<evidence type="ECO:0000256" key="20">
    <source>
        <dbReference type="PIRSR" id="PIRSR038147-2"/>
    </source>
</evidence>
<comment type="cofactor">
    <cofactor evidence="1 21">
        <name>Mg(2+)</name>
        <dbReference type="ChEBI" id="CHEBI:18420"/>
    </cofactor>
</comment>
<keyword evidence="12 18" id="KW-0418">Kinase</keyword>
<dbReference type="SMART" id="SM00090">
    <property type="entry name" value="RIO"/>
    <property type="match status" value="1"/>
</dbReference>
<comment type="similarity">
    <text evidence="3 18">Belongs to the protein kinase superfamily. RIO-type Ser/Thr kinase family.</text>
</comment>
<comment type="catalytic activity">
    <reaction evidence="17 18">
        <text>L-seryl-[protein] + ATP = O-phospho-L-seryl-[protein] + ADP + H(+)</text>
        <dbReference type="Rhea" id="RHEA:17989"/>
        <dbReference type="Rhea" id="RHEA-COMP:9863"/>
        <dbReference type="Rhea" id="RHEA-COMP:11604"/>
        <dbReference type="ChEBI" id="CHEBI:15378"/>
        <dbReference type="ChEBI" id="CHEBI:29999"/>
        <dbReference type="ChEBI" id="CHEBI:30616"/>
        <dbReference type="ChEBI" id="CHEBI:83421"/>
        <dbReference type="ChEBI" id="CHEBI:456216"/>
        <dbReference type="EC" id="2.7.11.1"/>
    </reaction>
</comment>
<dbReference type="Proteomes" id="UP001328107">
    <property type="component" value="Unassembled WGS sequence"/>
</dbReference>
<dbReference type="Gene3D" id="1.10.510.10">
    <property type="entry name" value="Transferase(Phosphotransferase) domain 1"/>
    <property type="match status" value="1"/>
</dbReference>
<feature type="binding site" evidence="20">
    <location>
        <position position="181"/>
    </location>
    <ligand>
        <name>ATP</name>
        <dbReference type="ChEBI" id="CHEBI:30616"/>
    </ligand>
</feature>
<dbReference type="SUPFAM" id="SSF56112">
    <property type="entry name" value="Protein kinase-like (PK-like)"/>
    <property type="match status" value="1"/>
</dbReference>
<keyword evidence="8 18" id="KW-0723">Serine/threonine-protein kinase</keyword>
<gene>
    <name evidence="24" type="ORF">PMAYCL1PPCAC_24346</name>
</gene>
<keyword evidence="9 18" id="KW-0808">Transferase</keyword>
<feature type="compositionally biased region" description="Basic and acidic residues" evidence="22">
    <location>
        <begin position="486"/>
        <end position="510"/>
    </location>
</feature>
<evidence type="ECO:0000256" key="3">
    <source>
        <dbReference type="ARBA" id="ARBA00009196"/>
    </source>
</evidence>
<comment type="subcellular location">
    <subcellularLocation>
        <location evidence="2">Cytoplasm</location>
    </subcellularLocation>
</comment>
<evidence type="ECO:0000256" key="1">
    <source>
        <dbReference type="ARBA" id="ARBA00001946"/>
    </source>
</evidence>
<evidence type="ECO:0000259" key="23">
    <source>
        <dbReference type="SMART" id="SM00090"/>
    </source>
</evidence>
<feature type="compositionally biased region" description="Basic and acidic residues" evidence="22">
    <location>
        <begin position="32"/>
        <end position="53"/>
    </location>
</feature>
<keyword evidence="7" id="KW-0690">Ribosome biogenesis</keyword>
<evidence type="ECO:0000256" key="5">
    <source>
        <dbReference type="ARBA" id="ARBA00016038"/>
    </source>
</evidence>
<reference evidence="25" key="1">
    <citation type="submission" date="2022-10" db="EMBL/GenBank/DDBJ databases">
        <title>Genome assembly of Pristionchus species.</title>
        <authorList>
            <person name="Yoshida K."/>
            <person name="Sommer R.J."/>
        </authorList>
    </citation>
    <scope>NUCLEOTIDE SEQUENCE [LARGE SCALE GENOMIC DNA]</scope>
    <source>
        <strain evidence="25">RS5460</strain>
    </source>
</reference>
<evidence type="ECO:0000256" key="12">
    <source>
        <dbReference type="ARBA" id="ARBA00022777"/>
    </source>
</evidence>
<dbReference type="GO" id="GO:0016787">
    <property type="term" value="F:hydrolase activity"/>
    <property type="evidence" value="ECO:0007669"/>
    <property type="project" value="UniProtKB-KW"/>
</dbReference>
<comment type="caution">
    <text evidence="24">The sequence shown here is derived from an EMBL/GenBank/DDBJ whole genome shotgun (WGS) entry which is preliminary data.</text>
</comment>
<evidence type="ECO:0000256" key="21">
    <source>
        <dbReference type="PIRSR" id="PIRSR038147-3"/>
    </source>
</evidence>
<feature type="compositionally biased region" description="Basic residues" evidence="22">
    <location>
        <begin position="512"/>
        <end position="527"/>
    </location>
</feature>
<dbReference type="InterPro" id="IPR000687">
    <property type="entry name" value="RIO_kinase"/>
</dbReference>
<dbReference type="CDD" id="cd05147">
    <property type="entry name" value="RIO1_euk"/>
    <property type="match status" value="1"/>
</dbReference>
<keyword evidence="11 18" id="KW-0547">Nucleotide-binding</keyword>
<evidence type="ECO:0000256" key="11">
    <source>
        <dbReference type="ARBA" id="ARBA00022741"/>
    </source>
</evidence>
<accession>A0AAN5I8G3</accession>
<keyword evidence="13" id="KW-0378">Hydrolase</keyword>
<evidence type="ECO:0000256" key="10">
    <source>
        <dbReference type="ARBA" id="ARBA00022723"/>
    </source>
</evidence>
<feature type="region of interest" description="Disordered" evidence="22">
    <location>
        <begin position="1"/>
        <end position="60"/>
    </location>
</feature>
<dbReference type="InterPro" id="IPR017407">
    <property type="entry name" value="Ser/Thr_kinase_Rio1"/>
</dbReference>
<name>A0AAN5I8G3_9BILA</name>
<evidence type="ECO:0000313" key="25">
    <source>
        <dbReference type="Proteomes" id="UP001328107"/>
    </source>
</evidence>
<proteinExistence type="inferred from homology"/>
<dbReference type="Pfam" id="PF01163">
    <property type="entry name" value="RIO1"/>
    <property type="match status" value="1"/>
</dbReference>
<dbReference type="PANTHER" id="PTHR45723">
    <property type="entry name" value="SERINE/THREONINE-PROTEIN KINASE RIO1"/>
    <property type="match status" value="1"/>
</dbReference>
<dbReference type="Gene3D" id="3.30.200.20">
    <property type="entry name" value="Phosphorylase Kinase, domain 1"/>
    <property type="match status" value="1"/>
</dbReference>
<dbReference type="GO" id="GO:0004674">
    <property type="term" value="F:protein serine/threonine kinase activity"/>
    <property type="evidence" value="ECO:0007669"/>
    <property type="project" value="UniProtKB-KW"/>
</dbReference>
<evidence type="ECO:0000256" key="14">
    <source>
        <dbReference type="ARBA" id="ARBA00022840"/>
    </source>
</evidence>
<dbReference type="GO" id="GO:0046872">
    <property type="term" value="F:metal ion binding"/>
    <property type="evidence" value="ECO:0007669"/>
    <property type="project" value="UniProtKB-KW"/>
</dbReference>
<evidence type="ECO:0000256" key="8">
    <source>
        <dbReference type="ARBA" id="ARBA00022527"/>
    </source>
</evidence>
<dbReference type="InterPro" id="IPR051272">
    <property type="entry name" value="RIO-type_Ser/Thr_kinase"/>
</dbReference>
<evidence type="ECO:0000256" key="15">
    <source>
        <dbReference type="ARBA" id="ARBA00022842"/>
    </source>
</evidence>
<keyword evidence="14 18" id="KW-0067">ATP-binding</keyword>
<evidence type="ECO:0000256" key="2">
    <source>
        <dbReference type="ARBA" id="ARBA00004496"/>
    </source>
</evidence>
<comment type="catalytic activity">
    <reaction evidence="16 18">
        <text>L-threonyl-[protein] + ATP = O-phospho-L-threonyl-[protein] + ADP + H(+)</text>
        <dbReference type="Rhea" id="RHEA:46608"/>
        <dbReference type="Rhea" id="RHEA-COMP:11060"/>
        <dbReference type="Rhea" id="RHEA-COMP:11605"/>
        <dbReference type="ChEBI" id="CHEBI:15378"/>
        <dbReference type="ChEBI" id="CHEBI:30013"/>
        <dbReference type="ChEBI" id="CHEBI:30616"/>
        <dbReference type="ChEBI" id="CHEBI:61977"/>
        <dbReference type="ChEBI" id="CHEBI:456216"/>
        <dbReference type="EC" id="2.7.11.1"/>
    </reaction>
</comment>
<feature type="binding site" evidence="21">
    <location>
        <position position="302"/>
    </location>
    <ligand>
        <name>Mg(2+)</name>
        <dbReference type="ChEBI" id="CHEBI:18420"/>
    </ligand>
</feature>
<keyword evidence="6" id="KW-0963">Cytoplasm</keyword>